<keyword evidence="3" id="KW-1185">Reference proteome</keyword>
<dbReference type="HOGENOM" id="CLU_144264_0_0_1"/>
<evidence type="ECO:0000313" key="2">
    <source>
        <dbReference type="EMBL" id="EAL90944.1"/>
    </source>
</evidence>
<dbReference type="OMA" id="TEYCKPL"/>
<evidence type="ECO:0000313" key="3">
    <source>
        <dbReference type="Proteomes" id="UP000002530"/>
    </source>
</evidence>
<dbReference type="Gene3D" id="3.40.30.10">
    <property type="entry name" value="Glutaredoxin"/>
    <property type="match status" value="1"/>
</dbReference>
<dbReference type="CDD" id="cd02947">
    <property type="entry name" value="TRX_family"/>
    <property type="match status" value="1"/>
</dbReference>
<dbReference type="STRING" id="330879.Q4WRI8"/>
<protein>
    <submittedName>
        <fullName evidence="2">Thioredoxin domain protein</fullName>
    </submittedName>
</protein>
<reference evidence="2 3" key="1">
    <citation type="journal article" date="2005" name="Nature">
        <title>Genomic sequence of the pathogenic and allergenic filamentous fungus Aspergillus fumigatus.</title>
        <authorList>
            <person name="Nierman W.C."/>
            <person name="Pain A."/>
            <person name="Anderson M.J."/>
            <person name="Wortman J.R."/>
            <person name="Kim H.S."/>
            <person name="Arroyo J."/>
            <person name="Berriman M."/>
            <person name="Abe K."/>
            <person name="Archer D.B."/>
            <person name="Bermejo C."/>
            <person name="Bennett J."/>
            <person name="Bowyer P."/>
            <person name="Chen D."/>
            <person name="Collins M."/>
            <person name="Coulsen R."/>
            <person name="Davies R."/>
            <person name="Dyer P.S."/>
            <person name="Farman M."/>
            <person name="Fedorova N."/>
            <person name="Fedorova N."/>
            <person name="Feldblyum T.V."/>
            <person name="Fischer R."/>
            <person name="Fosker N."/>
            <person name="Fraser A."/>
            <person name="Garcia J.L."/>
            <person name="Garcia M.J."/>
            <person name="Goble A."/>
            <person name="Goldman G.H."/>
            <person name="Gomi K."/>
            <person name="Griffith-Jones S."/>
            <person name="Gwilliam R."/>
            <person name="Haas B."/>
            <person name="Haas H."/>
            <person name="Harris D."/>
            <person name="Horiuchi H."/>
            <person name="Huang J."/>
            <person name="Humphray S."/>
            <person name="Jimenez J."/>
            <person name="Keller N."/>
            <person name="Khouri H."/>
            <person name="Kitamoto K."/>
            <person name="Kobayashi T."/>
            <person name="Konzack S."/>
            <person name="Kulkarni R."/>
            <person name="Kumagai T."/>
            <person name="Lafon A."/>
            <person name="Latge J.P."/>
            <person name="Li W."/>
            <person name="Lord A."/>
            <person name="Lu C."/>
            <person name="Majoros W.H."/>
            <person name="May G.S."/>
            <person name="Miller B.L."/>
            <person name="Mohamoud Y."/>
            <person name="Molina M."/>
            <person name="Monod M."/>
            <person name="Mouyna I."/>
            <person name="Mulligan S."/>
            <person name="Murphy L."/>
            <person name="O'Neil S."/>
            <person name="Paulsen I."/>
            <person name="Penalva M.A."/>
            <person name="Pertea M."/>
            <person name="Price C."/>
            <person name="Pritchard B.L."/>
            <person name="Quail M.A."/>
            <person name="Rabbinowitsch E."/>
            <person name="Rawlins N."/>
            <person name="Rajandream M.A."/>
            <person name="Reichard U."/>
            <person name="Renauld H."/>
            <person name="Robson G.D."/>
            <person name="Rodriguez de Cordoba S."/>
            <person name="Rodriguez-Pena J.M."/>
            <person name="Ronning C.M."/>
            <person name="Rutter S."/>
            <person name="Salzberg S.L."/>
            <person name="Sanchez M."/>
            <person name="Sanchez-Ferrero J.C."/>
            <person name="Saunders D."/>
            <person name="Seeger K."/>
            <person name="Squares R."/>
            <person name="Squares S."/>
            <person name="Takeuchi M."/>
            <person name="Tekaia F."/>
            <person name="Turner G."/>
            <person name="Vazquez de Aldana C.R."/>
            <person name="Weidman J."/>
            <person name="White O."/>
            <person name="Woodward J."/>
            <person name="Yu J.H."/>
            <person name="Fraser C."/>
            <person name="Galagan J.E."/>
            <person name="Asai K."/>
            <person name="Machida M."/>
            <person name="Hall N."/>
            <person name="Barrell B."/>
            <person name="Denning D.W."/>
        </authorList>
    </citation>
    <scope>NUCLEOTIDE SEQUENCE [LARGE SCALE GENOMIC DNA]</scope>
    <source>
        <strain evidence="2 3">Af293</strain>
    </source>
</reference>
<dbReference type="InParanoid" id="Q4WRI8"/>
<dbReference type="AlphaFoldDB" id="Q4WRI8"/>
<evidence type="ECO:0000259" key="1">
    <source>
        <dbReference type="Pfam" id="PF00085"/>
    </source>
</evidence>
<dbReference type="Proteomes" id="UP000002530">
    <property type="component" value="Unassembled WGS sequence"/>
</dbReference>
<accession>Q4WRI8</accession>
<organism evidence="2 3">
    <name type="scientific">Aspergillus fumigatus (strain ATCC MYA-4609 / CBS 101355 / FGSC A1100 / Af293)</name>
    <name type="common">Neosartorya fumigata</name>
    <dbReference type="NCBI Taxonomy" id="330879"/>
    <lineage>
        <taxon>Eukaryota</taxon>
        <taxon>Fungi</taxon>
        <taxon>Dikarya</taxon>
        <taxon>Ascomycota</taxon>
        <taxon>Pezizomycotina</taxon>
        <taxon>Eurotiomycetes</taxon>
        <taxon>Eurotiomycetidae</taxon>
        <taxon>Eurotiales</taxon>
        <taxon>Aspergillaceae</taxon>
        <taxon>Aspergillus</taxon>
        <taxon>Aspergillus subgen. Fumigati</taxon>
    </lineage>
</organism>
<gene>
    <name evidence="2" type="ORF">AFUA_1G16150</name>
</gene>
<feature type="domain" description="Thioredoxin" evidence="1">
    <location>
        <begin position="41"/>
        <end position="135"/>
    </location>
</feature>
<dbReference type="Pfam" id="PF00085">
    <property type="entry name" value="Thioredoxin"/>
    <property type="match status" value="1"/>
</dbReference>
<dbReference type="RefSeq" id="XP_752982.1">
    <property type="nucleotide sequence ID" value="XM_747889.1"/>
</dbReference>
<comment type="caution">
    <text evidence="2">The sequence shown here is derived from an EMBL/GenBank/DDBJ whole genome shotgun (WGS) entry which is preliminary data.</text>
</comment>
<dbReference type="VEuPathDB" id="FungiDB:Afu1g16150"/>
<dbReference type="SUPFAM" id="SSF52833">
    <property type="entry name" value="Thioredoxin-like"/>
    <property type="match status" value="1"/>
</dbReference>
<dbReference type="KEGG" id="afm:AFUA_1G16150"/>
<dbReference type="InterPro" id="IPR013766">
    <property type="entry name" value="Thioredoxin_domain"/>
</dbReference>
<proteinExistence type="predicted"/>
<dbReference type="GeneID" id="3510007"/>
<dbReference type="EMBL" id="AAHF01000004">
    <property type="protein sequence ID" value="EAL90944.1"/>
    <property type="molecule type" value="Genomic_DNA"/>
</dbReference>
<dbReference type="OrthoDB" id="2121326at2759"/>
<name>Q4WRI8_ASPFU</name>
<dbReference type="InterPro" id="IPR036249">
    <property type="entry name" value="Thioredoxin-like_sf"/>
</dbReference>
<sequence>MQSIIVESRAVRKLVPCSFPAYGKDLMLWIEYSDKVRCGTQYMADEEYKLKVELSVEPVVVTFLSTVDDKCGAVASNIEELSGEFTTIKFYYVDVGKHAMLSRALSNRELPIVVFVKNGTDFLSLTSDVSLSSIREGLQALQTEYCKPLALHR</sequence>